<dbReference type="SUPFAM" id="SSF51735">
    <property type="entry name" value="NAD(P)-binding Rossmann-fold domains"/>
    <property type="match status" value="1"/>
</dbReference>
<comment type="similarity">
    <text evidence="1">Belongs to the short-chain dehydrogenases/reductases (SDR) family.</text>
</comment>
<evidence type="ECO:0000313" key="2">
    <source>
        <dbReference type="EMBL" id="SKB85373.1"/>
    </source>
</evidence>
<dbReference type="GO" id="GO:0016616">
    <property type="term" value="F:oxidoreductase activity, acting on the CH-OH group of donors, NAD or NADP as acceptor"/>
    <property type="evidence" value="ECO:0007669"/>
    <property type="project" value="TreeGrafter"/>
</dbReference>
<dbReference type="InterPro" id="IPR002347">
    <property type="entry name" value="SDR_fam"/>
</dbReference>
<dbReference type="PRINTS" id="PR00081">
    <property type="entry name" value="GDHRDH"/>
</dbReference>
<dbReference type="Pfam" id="PF13561">
    <property type="entry name" value="adh_short_C2"/>
    <property type="match status" value="1"/>
</dbReference>
<dbReference type="Gene3D" id="3.40.50.720">
    <property type="entry name" value="NAD(P)-binding Rossmann-like Domain"/>
    <property type="match status" value="1"/>
</dbReference>
<dbReference type="CDD" id="cd05233">
    <property type="entry name" value="SDR_c"/>
    <property type="match status" value="1"/>
</dbReference>
<dbReference type="PANTHER" id="PTHR42760">
    <property type="entry name" value="SHORT-CHAIN DEHYDROGENASES/REDUCTASES FAMILY MEMBER"/>
    <property type="match status" value="1"/>
</dbReference>
<dbReference type="FunFam" id="3.40.50.720:FF:000084">
    <property type="entry name" value="Short-chain dehydrogenase reductase"/>
    <property type="match status" value="1"/>
</dbReference>
<dbReference type="InterPro" id="IPR036291">
    <property type="entry name" value="NAD(P)-bd_dom_sf"/>
</dbReference>
<dbReference type="Proteomes" id="UP000189818">
    <property type="component" value="Unassembled WGS sequence"/>
</dbReference>
<keyword evidence="3" id="KW-1185">Reference proteome</keyword>
<dbReference type="PRINTS" id="PR00080">
    <property type="entry name" value="SDRFAMILY"/>
</dbReference>
<proteinExistence type="inferred from homology"/>
<evidence type="ECO:0000256" key="1">
    <source>
        <dbReference type="ARBA" id="ARBA00006484"/>
    </source>
</evidence>
<dbReference type="EMBL" id="FUYM01000007">
    <property type="protein sequence ID" value="SKB85373.1"/>
    <property type="molecule type" value="Genomic_DNA"/>
</dbReference>
<reference evidence="3" key="1">
    <citation type="submission" date="2017-02" db="EMBL/GenBank/DDBJ databases">
        <authorList>
            <person name="Varghese N."/>
            <person name="Submissions S."/>
        </authorList>
    </citation>
    <scope>NUCLEOTIDE SEQUENCE [LARGE SCALE GENOMIC DNA]</scope>
    <source>
        <strain evidence="3">UM2</strain>
    </source>
</reference>
<dbReference type="STRING" id="439228.SAMN06295920_107104"/>
<gene>
    <name evidence="2" type="ORF">SAMN06295920_107104</name>
</gene>
<dbReference type="AlphaFoldDB" id="A0A1T5EN26"/>
<sequence>MLDLKDKVVLITGGGGGLGADMAALCARLGARIAIVDIDGTAAGARASEIGDAARGFACDIADEASVAVMARAVLDRFGRIDALVNNAAHTDVAGDLDLLSTDLAVWDRTMAVNLRGSLLVSRALIPAMIDGGGGSVVTIVSRQGVAPPRSGRRVAYGTSKAGLIMLSRHIAVAYGKKGIRSNAVAPGTIQSDRMLSTLSPERLAQSRGNVLTPYLGEPADISNIVAYLVSEAARYITGQTIQVDGGVLSYLHE</sequence>
<accession>A0A1T5EN26</accession>
<evidence type="ECO:0000313" key="3">
    <source>
        <dbReference type="Proteomes" id="UP000189818"/>
    </source>
</evidence>
<protein>
    <submittedName>
        <fullName evidence="2">NAD(P)-dependent dehydrogenase, short-chain alcohol dehydrogenase family</fullName>
    </submittedName>
</protein>
<organism evidence="2 3">
    <name type="scientific">Rhizorhabdus histidinilytica</name>
    <dbReference type="NCBI Taxonomy" id="439228"/>
    <lineage>
        <taxon>Bacteria</taxon>
        <taxon>Pseudomonadati</taxon>
        <taxon>Pseudomonadota</taxon>
        <taxon>Alphaproteobacteria</taxon>
        <taxon>Sphingomonadales</taxon>
        <taxon>Sphingomonadaceae</taxon>
        <taxon>Rhizorhabdus</taxon>
    </lineage>
</organism>
<dbReference type="RefSeq" id="WP_176152591.1">
    <property type="nucleotide sequence ID" value="NZ_FUYM01000007.1"/>
</dbReference>
<name>A0A1T5EN26_9SPHN</name>